<dbReference type="Gene3D" id="2.30.290.10">
    <property type="entry name" value="BH3618-like"/>
    <property type="match status" value="1"/>
</dbReference>
<dbReference type="InterPro" id="IPR003775">
    <property type="entry name" value="Flagellar_assembly_factor_FliW"/>
</dbReference>
<keyword evidence="2 4" id="KW-1005">Bacterial flagellum biogenesis</keyword>
<accession>A0ABV6LSN4</accession>
<keyword evidence="6" id="KW-1185">Reference proteome</keyword>
<keyword evidence="5" id="KW-0966">Cell projection</keyword>
<dbReference type="SUPFAM" id="SSF141457">
    <property type="entry name" value="BH3618-like"/>
    <property type="match status" value="1"/>
</dbReference>
<proteinExistence type="inferred from homology"/>
<protein>
    <recommendedName>
        <fullName evidence="4">Flagellar assembly factor FliW</fullName>
    </recommendedName>
</protein>
<name>A0ABV6LSN4_9BACI</name>
<evidence type="ECO:0000313" key="6">
    <source>
        <dbReference type="Proteomes" id="UP001589836"/>
    </source>
</evidence>
<comment type="similarity">
    <text evidence="4">Belongs to the FliW family.</text>
</comment>
<dbReference type="Proteomes" id="UP001589836">
    <property type="component" value="Unassembled WGS sequence"/>
</dbReference>
<evidence type="ECO:0000256" key="4">
    <source>
        <dbReference type="HAMAP-Rule" id="MF_01185"/>
    </source>
</evidence>
<keyword evidence="5" id="KW-0282">Flagellum</keyword>
<keyword evidence="4" id="KW-0143">Chaperone</keyword>
<keyword evidence="1 4" id="KW-0963">Cytoplasm</keyword>
<evidence type="ECO:0000256" key="3">
    <source>
        <dbReference type="ARBA" id="ARBA00022845"/>
    </source>
</evidence>
<reference evidence="5 6" key="1">
    <citation type="submission" date="2024-09" db="EMBL/GenBank/DDBJ databases">
        <authorList>
            <person name="Sun Q."/>
            <person name="Mori K."/>
        </authorList>
    </citation>
    <scope>NUCLEOTIDE SEQUENCE [LARGE SCALE GENOMIC DNA]</scope>
    <source>
        <strain evidence="5 6">NCAIM B.02529</strain>
    </source>
</reference>
<gene>
    <name evidence="4 5" type="primary">fliW</name>
    <name evidence="5" type="ORF">ACFFGV_17655</name>
</gene>
<evidence type="ECO:0000256" key="2">
    <source>
        <dbReference type="ARBA" id="ARBA00022795"/>
    </source>
</evidence>
<dbReference type="PANTHER" id="PTHR39190">
    <property type="entry name" value="FLAGELLAR ASSEMBLY FACTOR FLIW"/>
    <property type="match status" value="1"/>
</dbReference>
<dbReference type="PANTHER" id="PTHR39190:SF1">
    <property type="entry name" value="FLAGELLAR ASSEMBLY FACTOR FLIW"/>
    <property type="match status" value="1"/>
</dbReference>
<sequence length="153" mass="17592">MNIKTKFFGELTIEEERIIEFPNGLPGFEDEKRFVLLNIDESGTYQSLQSVDREEVALVVTNPYLFFSDYEFHLDTNTLELLNINRQEDVSIITVLTLEEPFHNTTANLQAPIILHVNEQIAKQIILMDTSYSTKHHIMTNEKGGESHAHSEP</sequence>
<comment type="function">
    <text evidence="4">Acts as an anti-CsrA protein, binds CsrA and prevents it from repressing translation of its target genes, one of which is flagellin. Binds to flagellin and participates in the assembly of the flagellum.</text>
</comment>
<dbReference type="InterPro" id="IPR024046">
    <property type="entry name" value="Flagellar_assmbl_FliW_dom_sf"/>
</dbReference>
<keyword evidence="5" id="KW-0969">Cilium</keyword>
<keyword evidence="3 4" id="KW-0810">Translation regulation</keyword>
<comment type="subcellular location">
    <subcellularLocation>
        <location evidence="4">Cytoplasm</location>
    </subcellularLocation>
</comment>
<dbReference type="Pfam" id="PF02623">
    <property type="entry name" value="FliW"/>
    <property type="match status" value="1"/>
</dbReference>
<dbReference type="EMBL" id="JBHLTP010000013">
    <property type="protein sequence ID" value="MFC0525413.1"/>
    <property type="molecule type" value="Genomic_DNA"/>
</dbReference>
<dbReference type="NCBIfam" id="NF009793">
    <property type="entry name" value="PRK13285.1-1"/>
    <property type="match status" value="1"/>
</dbReference>
<comment type="subunit">
    <text evidence="4">Interacts with translational regulator CsrA and flagellin(s).</text>
</comment>
<comment type="caution">
    <text evidence="5">The sequence shown here is derived from an EMBL/GenBank/DDBJ whole genome shotgun (WGS) entry which is preliminary data.</text>
</comment>
<organism evidence="5 6">
    <name type="scientific">Pontibacillus salicampi</name>
    <dbReference type="NCBI Taxonomy" id="1449801"/>
    <lineage>
        <taxon>Bacteria</taxon>
        <taxon>Bacillati</taxon>
        <taxon>Bacillota</taxon>
        <taxon>Bacilli</taxon>
        <taxon>Bacillales</taxon>
        <taxon>Bacillaceae</taxon>
        <taxon>Pontibacillus</taxon>
    </lineage>
</organism>
<dbReference type="HAMAP" id="MF_01185">
    <property type="entry name" value="FliW"/>
    <property type="match status" value="1"/>
</dbReference>
<evidence type="ECO:0000256" key="1">
    <source>
        <dbReference type="ARBA" id="ARBA00022490"/>
    </source>
</evidence>
<evidence type="ECO:0000313" key="5">
    <source>
        <dbReference type="EMBL" id="MFC0525413.1"/>
    </source>
</evidence>
<dbReference type="RefSeq" id="WP_377350657.1">
    <property type="nucleotide sequence ID" value="NZ_JBHLTP010000013.1"/>
</dbReference>